<dbReference type="AlphaFoldDB" id="X0TME1"/>
<evidence type="ECO:0000256" key="1">
    <source>
        <dbReference type="ARBA" id="ARBA00022741"/>
    </source>
</evidence>
<name>X0TME1_9ZZZZ</name>
<dbReference type="GO" id="GO:0016887">
    <property type="term" value="F:ATP hydrolysis activity"/>
    <property type="evidence" value="ECO:0007669"/>
    <property type="project" value="InterPro"/>
</dbReference>
<dbReference type="InterPro" id="IPR019489">
    <property type="entry name" value="Clp_ATPase_C"/>
</dbReference>
<dbReference type="Pfam" id="PF07724">
    <property type="entry name" value="AAA_2"/>
    <property type="match status" value="1"/>
</dbReference>
<sequence>YNILLQLLDEGQLTDSIGRKVNFKNCMVIMTSNVGIKKLQEFGAGVGFNTKSLKANKDAKTSEFLNKELKKHFPPEFLNRLDDLVIFKSLDECEIKKIVELELHKLRKRIEELGYKLKVLKSTKDFLVDAGYDEEYGARPLNRAIQKFLEDPISEEILKDNVKKGETIIVSYSKVKEKIDIKIIE</sequence>
<dbReference type="GO" id="GO:0005737">
    <property type="term" value="C:cytoplasm"/>
    <property type="evidence" value="ECO:0007669"/>
    <property type="project" value="TreeGrafter"/>
</dbReference>
<protein>
    <recommendedName>
        <fullName evidence="3">Clp ATPase C-terminal domain-containing protein</fullName>
    </recommendedName>
</protein>
<dbReference type="Pfam" id="PF10431">
    <property type="entry name" value="ClpB_D2-small"/>
    <property type="match status" value="1"/>
</dbReference>
<feature type="non-terminal residue" evidence="4">
    <location>
        <position position="1"/>
    </location>
</feature>
<dbReference type="Gene3D" id="3.40.50.300">
    <property type="entry name" value="P-loop containing nucleotide triphosphate hydrolases"/>
    <property type="match status" value="1"/>
</dbReference>
<keyword evidence="2" id="KW-0067">ATP-binding</keyword>
<dbReference type="InterPro" id="IPR027417">
    <property type="entry name" value="P-loop_NTPase"/>
</dbReference>
<comment type="caution">
    <text evidence="4">The sequence shown here is derived from an EMBL/GenBank/DDBJ whole genome shotgun (WGS) entry which is preliminary data.</text>
</comment>
<feature type="domain" description="Clp ATPase C-terminal" evidence="3">
    <location>
        <begin position="90"/>
        <end position="181"/>
    </location>
</feature>
<accession>X0TME1</accession>
<proteinExistence type="predicted"/>
<dbReference type="PANTHER" id="PTHR11638">
    <property type="entry name" value="ATP-DEPENDENT CLP PROTEASE"/>
    <property type="match status" value="1"/>
</dbReference>
<keyword evidence="1" id="KW-0547">Nucleotide-binding</keyword>
<gene>
    <name evidence="4" type="ORF">S01H1_26120</name>
</gene>
<dbReference type="EMBL" id="BARS01015819">
    <property type="protein sequence ID" value="GAF94728.1"/>
    <property type="molecule type" value="Genomic_DNA"/>
</dbReference>
<evidence type="ECO:0000256" key="2">
    <source>
        <dbReference type="ARBA" id="ARBA00022840"/>
    </source>
</evidence>
<dbReference type="GO" id="GO:0034605">
    <property type="term" value="P:cellular response to heat"/>
    <property type="evidence" value="ECO:0007669"/>
    <property type="project" value="TreeGrafter"/>
</dbReference>
<dbReference type="Gene3D" id="1.10.8.60">
    <property type="match status" value="1"/>
</dbReference>
<evidence type="ECO:0000313" key="4">
    <source>
        <dbReference type="EMBL" id="GAF94728.1"/>
    </source>
</evidence>
<dbReference type="InterPro" id="IPR050130">
    <property type="entry name" value="ClpA_ClpB"/>
</dbReference>
<dbReference type="GO" id="GO:0005524">
    <property type="term" value="F:ATP binding"/>
    <property type="evidence" value="ECO:0007669"/>
    <property type="project" value="UniProtKB-KW"/>
</dbReference>
<dbReference type="PANTHER" id="PTHR11638:SF18">
    <property type="entry name" value="HEAT SHOCK PROTEIN 104"/>
    <property type="match status" value="1"/>
</dbReference>
<evidence type="ECO:0000259" key="3">
    <source>
        <dbReference type="SMART" id="SM01086"/>
    </source>
</evidence>
<dbReference type="SUPFAM" id="SSF52540">
    <property type="entry name" value="P-loop containing nucleoside triphosphate hydrolases"/>
    <property type="match status" value="1"/>
</dbReference>
<reference evidence="4" key="1">
    <citation type="journal article" date="2014" name="Front. Microbiol.">
        <title>High frequency of phylogenetically diverse reductive dehalogenase-homologous genes in deep subseafloor sedimentary metagenomes.</title>
        <authorList>
            <person name="Kawai M."/>
            <person name="Futagami T."/>
            <person name="Toyoda A."/>
            <person name="Takaki Y."/>
            <person name="Nishi S."/>
            <person name="Hori S."/>
            <person name="Arai W."/>
            <person name="Tsubouchi T."/>
            <person name="Morono Y."/>
            <person name="Uchiyama I."/>
            <person name="Ito T."/>
            <person name="Fujiyama A."/>
            <person name="Inagaki F."/>
            <person name="Takami H."/>
        </authorList>
    </citation>
    <scope>NUCLEOTIDE SEQUENCE</scope>
    <source>
        <strain evidence="4">Expedition CK06-06</strain>
    </source>
</reference>
<dbReference type="SMART" id="SM01086">
    <property type="entry name" value="ClpB_D2-small"/>
    <property type="match status" value="1"/>
</dbReference>
<dbReference type="InterPro" id="IPR003959">
    <property type="entry name" value="ATPase_AAA_core"/>
</dbReference>
<organism evidence="4">
    <name type="scientific">marine sediment metagenome</name>
    <dbReference type="NCBI Taxonomy" id="412755"/>
    <lineage>
        <taxon>unclassified sequences</taxon>
        <taxon>metagenomes</taxon>
        <taxon>ecological metagenomes</taxon>
    </lineage>
</organism>